<dbReference type="Proteomes" id="UP000221168">
    <property type="component" value="Unassembled WGS sequence"/>
</dbReference>
<organism evidence="3 4">
    <name type="scientific">Zhengella mangrovi</name>
    <dbReference type="NCBI Taxonomy" id="1982044"/>
    <lineage>
        <taxon>Bacteria</taxon>
        <taxon>Pseudomonadati</taxon>
        <taxon>Pseudomonadota</taxon>
        <taxon>Alphaproteobacteria</taxon>
        <taxon>Hyphomicrobiales</taxon>
        <taxon>Notoacmeibacteraceae</taxon>
        <taxon>Zhengella</taxon>
    </lineage>
</organism>
<sequence length="328" mass="34790">MMKTLLGLALTAAVAMAAPMVQATELKLADFQPPTHFVVGKVYDPMNEAISAATNGAVTLKVFMGGELGPGPRDQYNRAVDGVADIVFGLPGYTASNFPKTLLTELPGVISADTGTEKIVANMDMLDKEYRRVVLLSLWNNAPNLLLTAQKPVRSMDDLKGLKIRVPSRNAGLVVEAWGATPVSMPAPEIYNAMQTGVIDGAMIDATTLNAFKLKEVTKYVTMGMETTISSFFLIMNRDAFSGLTDDQQKAVLEAGRQASLNGNKAWLGIADKALAAFKETDGKEVITLSSEEAGKFDAASAPVVAKVIAEADAAGLDATAFVEALKK</sequence>
<name>A0A2G1QKD6_9HYPH</name>
<reference evidence="3 4" key="1">
    <citation type="submission" date="2017-10" db="EMBL/GenBank/DDBJ databases">
        <title>Sedimentibacterium mangrovi gen. nov., sp. nov., a novel member of family Phyllobacteriacea isolated from mangrove sediment.</title>
        <authorList>
            <person name="Liao H."/>
            <person name="Tian Y."/>
        </authorList>
    </citation>
    <scope>NUCLEOTIDE SEQUENCE [LARGE SCALE GENOMIC DNA]</scope>
    <source>
        <strain evidence="3 4">X9-2-2</strain>
    </source>
</reference>
<dbReference type="GO" id="GO:0055085">
    <property type="term" value="P:transmembrane transport"/>
    <property type="evidence" value="ECO:0007669"/>
    <property type="project" value="InterPro"/>
</dbReference>
<evidence type="ECO:0000313" key="3">
    <source>
        <dbReference type="EMBL" id="PHP65962.1"/>
    </source>
</evidence>
<evidence type="ECO:0000256" key="2">
    <source>
        <dbReference type="SAM" id="SignalP"/>
    </source>
</evidence>
<gene>
    <name evidence="3" type="ORF">CSC94_16735</name>
</gene>
<protein>
    <submittedName>
        <fullName evidence="3">ABC transporter substrate-binding protein</fullName>
    </submittedName>
</protein>
<dbReference type="Gene3D" id="3.40.190.170">
    <property type="entry name" value="Bacterial extracellular solute-binding protein, family 7"/>
    <property type="match status" value="1"/>
</dbReference>
<dbReference type="InterPro" id="IPR038404">
    <property type="entry name" value="TRAP_DctP_sf"/>
</dbReference>
<dbReference type="RefSeq" id="WP_099307513.1">
    <property type="nucleotide sequence ID" value="NZ_PDVP01000011.1"/>
</dbReference>
<dbReference type="PANTHER" id="PTHR33376">
    <property type="match status" value="1"/>
</dbReference>
<dbReference type="Pfam" id="PF03480">
    <property type="entry name" value="DctP"/>
    <property type="match status" value="1"/>
</dbReference>
<dbReference type="AlphaFoldDB" id="A0A2G1QKD6"/>
<dbReference type="CDD" id="cd13665">
    <property type="entry name" value="PBP2_TRAP_Dctp3_4"/>
    <property type="match status" value="1"/>
</dbReference>
<feature type="chain" id="PRO_5013908057" evidence="2">
    <location>
        <begin position="24"/>
        <end position="328"/>
    </location>
</feature>
<dbReference type="PANTHER" id="PTHR33376:SF15">
    <property type="entry name" value="BLL6794 PROTEIN"/>
    <property type="match status" value="1"/>
</dbReference>
<evidence type="ECO:0000256" key="1">
    <source>
        <dbReference type="ARBA" id="ARBA00022729"/>
    </source>
</evidence>
<comment type="caution">
    <text evidence="3">The sequence shown here is derived from an EMBL/GenBank/DDBJ whole genome shotgun (WGS) entry which is preliminary data.</text>
</comment>
<accession>A0A2G1QKD6</accession>
<dbReference type="OrthoDB" id="9799287at2"/>
<dbReference type="NCBIfam" id="NF037995">
    <property type="entry name" value="TRAP_S1"/>
    <property type="match status" value="1"/>
</dbReference>
<dbReference type="SUPFAM" id="SSF53850">
    <property type="entry name" value="Periplasmic binding protein-like II"/>
    <property type="match status" value="1"/>
</dbReference>
<dbReference type="EMBL" id="PDVP01000011">
    <property type="protein sequence ID" value="PHP65962.1"/>
    <property type="molecule type" value="Genomic_DNA"/>
</dbReference>
<dbReference type="InterPro" id="IPR018389">
    <property type="entry name" value="DctP_fam"/>
</dbReference>
<keyword evidence="4" id="KW-1185">Reference proteome</keyword>
<evidence type="ECO:0000313" key="4">
    <source>
        <dbReference type="Proteomes" id="UP000221168"/>
    </source>
</evidence>
<keyword evidence="1 2" id="KW-0732">Signal</keyword>
<proteinExistence type="predicted"/>
<feature type="signal peptide" evidence="2">
    <location>
        <begin position="1"/>
        <end position="23"/>
    </location>
</feature>